<dbReference type="InterPro" id="IPR001647">
    <property type="entry name" value="HTH_TetR"/>
</dbReference>
<proteinExistence type="predicted"/>
<dbReference type="SUPFAM" id="SSF46689">
    <property type="entry name" value="Homeodomain-like"/>
    <property type="match status" value="1"/>
</dbReference>
<dbReference type="PANTHER" id="PTHR30055:SF235">
    <property type="entry name" value="TRANSCRIPTIONAL REGULATORY PROTEIN"/>
    <property type="match status" value="1"/>
</dbReference>
<dbReference type="Gene3D" id="1.10.357.10">
    <property type="entry name" value="Tetracycline Repressor, domain 2"/>
    <property type="match status" value="1"/>
</dbReference>
<dbReference type="GO" id="GO:0000976">
    <property type="term" value="F:transcription cis-regulatory region binding"/>
    <property type="evidence" value="ECO:0007669"/>
    <property type="project" value="TreeGrafter"/>
</dbReference>
<dbReference type="InterPro" id="IPR009057">
    <property type="entry name" value="Homeodomain-like_sf"/>
</dbReference>
<dbReference type="RefSeq" id="WP_163494172.1">
    <property type="nucleotide sequence ID" value="NZ_CP048711.1"/>
</dbReference>
<accession>A0A6C0TZG2</accession>
<dbReference type="Proteomes" id="UP000477680">
    <property type="component" value="Chromosome"/>
</dbReference>
<dbReference type="PRINTS" id="PR00455">
    <property type="entry name" value="HTHTETR"/>
</dbReference>
<dbReference type="Pfam" id="PF00440">
    <property type="entry name" value="TetR_N"/>
    <property type="match status" value="1"/>
</dbReference>
<dbReference type="KEGG" id="kim:G3T16_05485"/>
<name>A0A6C0TZG2_9GAMM</name>
<evidence type="ECO:0000256" key="2">
    <source>
        <dbReference type="PROSITE-ProRule" id="PRU00335"/>
    </source>
</evidence>
<dbReference type="InterPro" id="IPR041586">
    <property type="entry name" value="PsrA_TetR_C"/>
</dbReference>
<dbReference type="PANTHER" id="PTHR30055">
    <property type="entry name" value="HTH-TYPE TRANSCRIPTIONAL REGULATOR RUTR"/>
    <property type="match status" value="1"/>
</dbReference>
<dbReference type="GO" id="GO:0003700">
    <property type="term" value="F:DNA-binding transcription factor activity"/>
    <property type="evidence" value="ECO:0007669"/>
    <property type="project" value="TreeGrafter"/>
</dbReference>
<dbReference type="EMBL" id="CP048711">
    <property type="protein sequence ID" value="QIB64923.1"/>
    <property type="molecule type" value="Genomic_DNA"/>
</dbReference>
<keyword evidence="5" id="KW-1185">Reference proteome</keyword>
<dbReference type="PROSITE" id="PS50977">
    <property type="entry name" value="HTH_TETR_2"/>
    <property type="match status" value="1"/>
</dbReference>
<gene>
    <name evidence="4" type="ORF">G3T16_05485</name>
</gene>
<evidence type="ECO:0000313" key="4">
    <source>
        <dbReference type="EMBL" id="QIB64923.1"/>
    </source>
</evidence>
<dbReference type="SUPFAM" id="SSF48498">
    <property type="entry name" value="Tetracyclin repressor-like, C-terminal domain"/>
    <property type="match status" value="1"/>
</dbReference>
<protein>
    <submittedName>
        <fullName evidence="4">TetR/AcrR family transcriptional regulator</fullName>
    </submittedName>
</protein>
<dbReference type="InterPro" id="IPR036271">
    <property type="entry name" value="Tet_transcr_reg_TetR-rel_C_sf"/>
</dbReference>
<evidence type="ECO:0000256" key="1">
    <source>
        <dbReference type="ARBA" id="ARBA00023125"/>
    </source>
</evidence>
<sequence>MAAPKGGTKARILNAAESLFASKGIDGTSTRAIVSKSGDTVGSLAYHFGSKENLIAEVIVRRWETMTEDRRRAYREAVAVSAPEPPSLETTVSCIVVPYLERAMNGDRGWRNYAMLIVRLLNADKRTQRRFEPLMTPASQEFIGWLIAAIPHGKLEDIGYAYEFMVGSMIEACAEATHNRLNKLTDGTCDPSNFDAVSPRLVRFIVGGIESVVEGGRGG</sequence>
<evidence type="ECO:0000313" key="5">
    <source>
        <dbReference type="Proteomes" id="UP000477680"/>
    </source>
</evidence>
<feature type="DNA-binding region" description="H-T-H motif" evidence="2">
    <location>
        <begin position="29"/>
        <end position="48"/>
    </location>
</feature>
<reference evidence="4 5" key="1">
    <citation type="submission" date="2020-02" db="EMBL/GenBank/DDBJ databases">
        <title>Genome sequencing for Kineobactrum sp. M2.</title>
        <authorList>
            <person name="Park S.-J."/>
        </authorList>
    </citation>
    <scope>NUCLEOTIDE SEQUENCE [LARGE SCALE GENOMIC DNA]</scope>
    <source>
        <strain evidence="4 5">M2</strain>
    </source>
</reference>
<evidence type="ECO:0000259" key="3">
    <source>
        <dbReference type="PROSITE" id="PS50977"/>
    </source>
</evidence>
<organism evidence="4 5">
    <name type="scientific">Kineobactrum salinum</name>
    <dbReference type="NCBI Taxonomy" id="2708301"/>
    <lineage>
        <taxon>Bacteria</taxon>
        <taxon>Pseudomonadati</taxon>
        <taxon>Pseudomonadota</taxon>
        <taxon>Gammaproteobacteria</taxon>
        <taxon>Cellvibrionales</taxon>
        <taxon>Halieaceae</taxon>
        <taxon>Kineobactrum</taxon>
    </lineage>
</organism>
<dbReference type="AlphaFoldDB" id="A0A6C0TZG2"/>
<dbReference type="InterPro" id="IPR050109">
    <property type="entry name" value="HTH-type_TetR-like_transc_reg"/>
</dbReference>
<keyword evidence="1 2" id="KW-0238">DNA-binding</keyword>
<dbReference type="Pfam" id="PF17939">
    <property type="entry name" value="TetR_C_30"/>
    <property type="match status" value="1"/>
</dbReference>
<feature type="domain" description="HTH tetR-type" evidence="3">
    <location>
        <begin position="6"/>
        <end position="66"/>
    </location>
</feature>